<dbReference type="GO" id="GO:0006412">
    <property type="term" value="P:translation"/>
    <property type="evidence" value="ECO:0007669"/>
    <property type="project" value="InterPro"/>
</dbReference>
<dbReference type="VEuPathDB" id="FungiDB:ASPVEDRAFT_890556"/>
<dbReference type="STRING" id="1036611.A0A1L9PQ46"/>
<evidence type="ECO:0000256" key="1">
    <source>
        <dbReference type="ARBA" id="ARBA00010111"/>
    </source>
</evidence>
<organism evidence="6 7">
    <name type="scientific">Aspergillus versicolor CBS 583.65</name>
    <dbReference type="NCBI Taxonomy" id="1036611"/>
    <lineage>
        <taxon>Eukaryota</taxon>
        <taxon>Fungi</taxon>
        <taxon>Dikarya</taxon>
        <taxon>Ascomycota</taxon>
        <taxon>Pezizomycotina</taxon>
        <taxon>Eurotiomycetes</taxon>
        <taxon>Eurotiomycetidae</taxon>
        <taxon>Eurotiales</taxon>
        <taxon>Aspergillaceae</taxon>
        <taxon>Aspergillus</taxon>
        <taxon>Aspergillus subgen. Nidulantes</taxon>
    </lineage>
</organism>
<feature type="compositionally biased region" description="Low complexity" evidence="5">
    <location>
        <begin position="67"/>
        <end position="105"/>
    </location>
</feature>
<dbReference type="AlphaFoldDB" id="A0A1L9PQ46"/>
<dbReference type="PANTHER" id="PTHR14503">
    <property type="entry name" value="MITOCHONDRIAL RIBOSOMAL PROTEIN 34 FAMILY MEMBER"/>
    <property type="match status" value="1"/>
</dbReference>
<gene>
    <name evidence="6" type="ORF">ASPVEDRAFT_890556</name>
</gene>
<dbReference type="PANTHER" id="PTHR14503:SF4">
    <property type="entry name" value="LARGE RIBOSOMAL SUBUNIT PROTEIN BL34M"/>
    <property type="match status" value="1"/>
</dbReference>
<reference evidence="7" key="1">
    <citation type="journal article" date="2017" name="Genome Biol.">
        <title>Comparative genomics reveals high biological diversity and specific adaptations in the industrially and medically important fungal genus Aspergillus.</title>
        <authorList>
            <person name="de Vries R.P."/>
            <person name="Riley R."/>
            <person name="Wiebenga A."/>
            <person name="Aguilar-Osorio G."/>
            <person name="Amillis S."/>
            <person name="Uchima C.A."/>
            <person name="Anderluh G."/>
            <person name="Asadollahi M."/>
            <person name="Askin M."/>
            <person name="Barry K."/>
            <person name="Battaglia E."/>
            <person name="Bayram O."/>
            <person name="Benocci T."/>
            <person name="Braus-Stromeyer S.A."/>
            <person name="Caldana C."/>
            <person name="Canovas D."/>
            <person name="Cerqueira G.C."/>
            <person name="Chen F."/>
            <person name="Chen W."/>
            <person name="Choi C."/>
            <person name="Clum A."/>
            <person name="Dos Santos R.A."/>
            <person name="Damasio A.R."/>
            <person name="Diallinas G."/>
            <person name="Emri T."/>
            <person name="Fekete E."/>
            <person name="Flipphi M."/>
            <person name="Freyberg S."/>
            <person name="Gallo A."/>
            <person name="Gournas C."/>
            <person name="Habgood R."/>
            <person name="Hainaut M."/>
            <person name="Harispe M.L."/>
            <person name="Henrissat B."/>
            <person name="Hilden K.S."/>
            <person name="Hope R."/>
            <person name="Hossain A."/>
            <person name="Karabika E."/>
            <person name="Karaffa L."/>
            <person name="Karanyi Z."/>
            <person name="Krasevec N."/>
            <person name="Kuo A."/>
            <person name="Kusch H."/>
            <person name="LaButti K."/>
            <person name="Lagendijk E.L."/>
            <person name="Lapidus A."/>
            <person name="Levasseur A."/>
            <person name="Lindquist E."/>
            <person name="Lipzen A."/>
            <person name="Logrieco A.F."/>
            <person name="MacCabe A."/>
            <person name="Maekelae M.R."/>
            <person name="Malavazi I."/>
            <person name="Melin P."/>
            <person name="Meyer V."/>
            <person name="Mielnichuk N."/>
            <person name="Miskei M."/>
            <person name="Molnar A.P."/>
            <person name="Mule G."/>
            <person name="Ngan C.Y."/>
            <person name="Orejas M."/>
            <person name="Orosz E."/>
            <person name="Ouedraogo J.P."/>
            <person name="Overkamp K.M."/>
            <person name="Park H.-S."/>
            <person name="Perrone G."/>
            <person name="Piumi F."/>
            <person name="Punt P.J."/>
            <person name="Ram A.F."/>
            <person name="Ramon A."/>
            <person name="Rauscher S."/>
            <person name="Record E."/>
            <person name="Riano-Pachon D.M."/>
            <person name="Robert V."/>
            <person name="Roehrig J."/>
            <person name="Ruller R."/>
            <person name="Salamov A."/>
            <person name="Salih N.S."/>
            <person name="Samson R.A."/>
            <person name="Sandor E."/>
            <person name="Sanguinetti M."/>
            <person name="Schuetze T."/>
            <person name="Sepcic K."/>
            <person name="Shelest E."/>
            <person name="Sherlock G."/>
            <person name="Sophianopoulou V."/>
            <person name="Squina F.M."/>
            <person name="Sun H."/>
            <person name="Susca A."/>
            <person name="Todd R.B."/>
            <person name="Tsang A."/>
            <person name="Unkles S.E."/>
            <person name="van de Wiele N."/>
            <person name="van Rossen-Uffink D."/>
            <person name="Oliveira J.V."/>
            <person name="Vesth T.C."/>
            <person name="Visser J."/>
            <person name="Yu J.-H."/>
            <person name="Zhou M."/>
            <person name="Andersen M.R."/>
            <person name="Archer D.B."/>
            <person name="Baker S.E."/>
            <person name="Benoit I."/>
            <person name="Brakhage A.A."/>
            <person name="Braus G.H."/>
            <person name="Fischer R."/>
            <person name="Frisvad J.C."/>
            <person name="Goldman G.H."/>
            <person name="Houbraken J."/>
            <person name="Oakley B."/>
            <person name="Pocsi I."/>
            <person name="Scazzocchio C."/>
            <person name="Seiboth B."/>
            <person name="vanKuyk P.A."/>
            <person name="Wortman J."/>
            <person name="Dyer P.S."/>
            <person name="Grigoriev I.V."/>
        </authorList>
    </citation>
    <scope>NUCLEOTIDE SEQUENCE [LARGE SCALE GENOMIC DNA]</scope>
    <source>
        <strain evidence="7">CBS 583.65</strain>
    </source>
</reference>
<keyword evidence="3" id="KW-0687">Ribonucleoprotein</keyword>
<dbReference type="GO" id="GO:0005762">
    <property type="term" value="C:mitochondrial large ribosomal subunit"/>
    <property type="evidence" value="ECO:0007669"/>
    <property type="project" value="TreeGrafter"/>
</dbReference>
<evidence type="ECO:0000256" key="4">
    <source>
        <dbReference type="ARBA" id="ARBA00035274"/>
    </source>
</evidence>
<sequence length="146" mass="15996">MLCLRCRAAPSALRTATSSITNLLTSHSLTYRQAIPALSPLTSLSRASQSRPFSLATSTIAPTRPTLSALPSQSQQPQSLAPVTSAIAQQSRSFSASSSLAGRRSTYNPSRRVQKRRHGFLSRLRTKSGRKIIARRRDKGRKSMSW</sequence>
<dbReference type="InterPro" id="IPR000271">
    <property type="entry name" value="Ribosomal_bL34"/>
</dbReference>
<keyword evidence="2" id="KW-0689">Ribosomal protein</keyword>
<dbReference type="GeneID" id="63734005"/>
<dbReference type="Gene3D" id="1.10.287.3980">
    <property type="match status" value="1"/>
</dbReference>
<feature type="region of interest" description="Disordered" evidence="5">
    <location>
        <begin position="64"/>
        <end position="118"/>
    </location>
</feature>
<dbReference type="Pfam" id="PF00468">
    <property type="entry name" value="Ribosomal_L34"/>
    <property type="match status" value="1"/>
</dbReference>
<dbReference type="NCBIfam" id="TIGR01030">
    <property type="entry name" value="rpmH_bact"/>
    <property type="match status" value="1"/>
</dbReference>
<evidence type="ECO:0000313" key="7">
    <source>
        <dbReference type="Proteomes" id="UP000184073"/>
    </source>
</evidence>
<dbReference type="Proteomes" id="UP000184073">
    <property type="component" value="Unassembled WGS sequence"/>
</dbReference>
<dbReference type="HAMAP" id="MF_00391">
    <property type="entry name" value="Ribosomal_bL34"/>
    <property type="match status" value="1"/>
</dbReference>
<dbReference type="RefSeq" id="XP_040669402.1">
    <property type="nucleotide sequence ID" value="XM_040818494.1"/>
</dbReference>
<proteinExistence type="inferred from homology"/>
<evidence type="ECO:0000256" key="2">
    <source>
        <dbReference type="ARBA" id="ARBA00022980"/>
    </source>
</evidence>
<accession>A0A1L9PQ46</accession>
<protein>
    <recommendedName>
        <fullName evidence="4">Large ribosomal subunit protein bL34m</fullName>
    </recommendedName>
</protein>
<dbReference type="OrthoDB" id="431691at2759"/>
<dbReference type="EMBL" id="KV878130">
    <property type="protein sequence ID" value="OJJ03640.1"/>
    <property type="molecule type" value="Genomic_DNA"/>
</dbReference>
<comment type="similarity">
    <text evidence="1">Belongs to the bacterial ribosomal protein bL34 family.</text>
</comment>
<dbReference type="FunFam" id="1.10.287.3980:FF:000001">
    <property type="entry name" value="Mitochondrial ribosomal protein L34"/>
    <property type="match status" value="1"/>
</dbReference>
<name>A0A1L9PQ46_ASPVE</name>
<evidence type="ECO:0000256" key="3">
    <source>
        <dbReference type="ARBA" id="ARBA00023274"/>
    </source>
</evidence>
<dbReference type="GO" id="GO:0003735">
    <property type="term" value="F:structural constituent of ribosome"/>
    <property type="evidence" value="ECO:0007669"/>
    <property type="project" value="InterPro"/>
</dbReference>
<evidence type="ECO:0000256" key="5">
    <source>
        <dbReference type="SAM" id="MobiDB-lite"/>
    </source>
</evidence>
<evidence type="ECO:0000313" key="6">
    <source>
        <dbReference type="EMBL" id="OJJ03640.1"/>
    </source>
</evidence>
<keyword evidence="7" id="KW-1185">Reference proteome</keyword>